<dbReference type="GO" id="GO:0016491">
    <property type="term" value="F:oxidoreductase activity"/>
    <property type="evidence" value="ECO:0007669"/>
    <property type="project" value="UniProtKB-KW"/>
</dbReference>
<keyword evidence="7" id="KW-1185">Reference proteome</keyword>
<name>A0AA35TIR8_GEOBA</name>
<dbReference type="Pfam" id="PF03446">
    <property type="entry name" value="NAD_binding_2"/>
    <property type="match status" value="1"/>
</dbReference>
<dbReference type="InterPro" id="IPR006115">
    <property type="entry name" value="6PGDH_NADP-bd"/>
</dbReference>
<dbReference type="GO" id="GO:0050661">
    <property type="term" value="F:NADP binding"/>
    <property type="evidence" value="ECO:0007669"/>
    <property type="project" value="InterPro"/>
</dbReference>
<dbReference type="Pfam" id="PF14833">
    <property type="entry name" value="NAD_binding_11"/>
    <property type="match status" value="1"/>
</dbReference>
<dbReference type="Gene3D" id="3.40.50.720">
    <property type="entry name" value="NAD(P)-binding Rossmann-like Domain"/>
    <property type="match status" value="1"/>
</dbReference>
<evidence type="ECO:0000256" key="1">
    <source>
        <dbReference type="ARBA" id="ARBA00023002"/>
    </source>
</evidence>
<evidence type="ECO:0000256" key="2">
    <source>
        <dbReference type="ARBA" id="ARBA00023027"/>
    </source>
</evidence>
<dbReference type="InterPro" id="IPR015815">
    <property type="entry name" value="HIBADH-related"/>
</dbReference>
<dbReference type="Gene3D" id="1.10.1040.10">
    <property type="entry name" value="N-(1-d-carboxylethyl)-l-norvaline Dehydrogenase, domain 2"/>
    <property type="match status" value="1"/>
</dbReference>
<accession>A0AA35TIR8</accession>
<feature type="domain" description="3-hydroxyisobutyrate dehydrogenase-like NAD-binding" evidence="5">
    <location>
        <begin position="154"/>
        <end position="276"/>
    </location>
</feature>
<dbReference type="AlphaFoldDB" id="A0AA35TIR8"/>
<dbReference type="InterPro" id="IPR029154">
    <property type="entry name" value="HIBADH-like_NADP-bd"/>
</dbReference>
<evidence type="ECO:0000259" key="5">
    <source>
        <dbReference type="Pfam" id="PF14833"/>
    </source>
</evidence>
<evidence type="ECO:0000313" key="7">
    <source>
        <dbReference type="Proteomes" id="UP001174909"/>
    </source>
</evidence>
<protein>
    <submittedName>
        <fullName evidence="6">2-(Hydroxymethyl)glutarate dehydrogenase</fullName>
    </submittedName>
</protein>
<dbReference type="PANTHER" id="PTHR43060:SF15">
    <property type="entry name" value="3-HYDROXYISOBUTYRATE DEHYDROGENASE-LIKE 1, MITOCHONDRIAL-RELATED"/>
    <property type="match status" value="1"/>
</dbReference>
<proteinExistence type="predicted"/>
<dbReference type="GO" id="GO:0051287">
    <property type="term" value="F:NAD binding"/>
    <property type="evidence" value="ECO:0007669"/>
    <property type="project" value="InterPro"/>
</dbReference>
<feature type="active site" evidence="3">
    <location>
        <position position="160"/>
    </location>
</feature>
<evidence type="ECO:0000259" key="4">
    <source>
        <dbReference type="Pfam" id="PF03446"/>
    </source>
</evidence>
<dbReference type="InterPro" id="IPR013328">
    <property type="entry name" value="6PGD_dom2"/>
</dbReference>
<organism evidence="6 7">
    <name type="scientific">Geodia barretti</name>
    <name type="common">Barrett's horny sponge</name>
    <dbReference type="NCBI Taxonomy" id="519541"/>
    <lineage>
        <taxon>Eukaryota</taxon>
        <taxon>Metazoa</taxon>
        <taxon>Porifera</taxon>
        <taxon>Demospongiae</taxon>
        <taxon>Heteroscleromorpha</taxon>
        <taxon>Tetractinellida</taxon>
        <taxon>Astrophorina</taxon>
        <taxon>Geodiidae</taxon>
        <taxon>Geodia</taxon>
    </lineage>
</organism>
<keyword evidence="1" id="KW-0560">Oxidoreductase</keyword>
<evidence type="ECO:0000313" key="6">
    <source>
        <dbReference type="EMBL" id="CAI8049050.1"/>
    </source>
</evidence>
<evidence type="ECO:0000256" key="3">
    <source>
        <dbReference type="PIRSR" id="PIRSR000103-1"/>
    </source>
</evidence>
<comment type="caution">
    <text evidence="6">The sequence shown here is derived from an EMBL/GenBank/DDBJ whole genome shotgun (WGS) entry which is preliminary data.</text>
</comment>
<gene>
    <name evidence="6" type="ORF">GBAR_LOCUS27006</name>
</gene>
<keyword evidence="2" id="KW-0520">NAD</keyword>
<feature type="domain" description="6-phosphogluconate dehydrogenase NADP-binding" evidence="4">
    <location>
        <begin position="1"/>
        <end position="151"/>
    </location>
</feature>
<dbReference type="EMBL" id="CASHTH010003772">
    <property type="protein sequence ID" value="CAI8049050.1"/>
    <property type="molecule type" value="Genomic_DNA"/>
</dbReference>
<dbReference type="SUPFAM" id="SSF51735">
    <property type="entry name" value="NAD(P)-binding Rossmann-fold domains"/>
    <property type="match status" value="1"/>
</dbReference>
<reference evidence="6" key="1">
    <citation type="submission" date="2023-03" db="EMBL/GenBank/DDBJ databases">
        <authorList>
            <person name="Steffen K."/>
            <person name="Cardenas P."/>
        </authorList>
    </citation>
    <scope>NUCLEOTIDE SEQUENCE</scope>
</reference>
<dbReference type="InterPro" id="IPR008927">
    <property type="entry name" value="6-PGluconate_DH-like_C_sf"/>
</dbReference>
<sequence>MGGGMSANIQRAGYPMIVYDLREEAALPLLDGGARLANSPAEVAAASDITFTSLPGPYEVEAVSLGSDGVLQGIRPGSVYIDLSSSRPTLIREIEPQFRARGAYVLDAPVSGGKTGAASGNLAVMVGGDREVFDRVKPVLDAFGDKVFYAGEIGAGSVAKLVHNMIGHSVRQAIAEGLTLGVKAGVDPEPLWECVRRGALGRMSFLHEGLVRTMFRGEFEPASFALHLAHKDISLATELAREYDVPMPMSTLAQQISLTAMNRGWGNADSSSTVRLQEEQAGVEVRAPHVDAERSSRFITTHPDAD</sequence>
<dbReference type="Proteomes" id="UP001174909">
    <property type="component" value="Unassembled WGS sequence"/>
</dbReference>
<dbReference type="PANTHER" id="PTHR43060">
    <property type="entry name" value="3-HYDROXYISOBUTYRATE DEHYDROGENASE-LIKE 1, MITOCHONDRIAL-RELATED"/>
    <property type="match status" value="1"/>
</dbReference>
<dbReference type="PIRSF" id="PIRSF000103">
    <property type="entry name" value="HIBADH"/>
    <property type="match status" value="1"/>
</dbReference>
<dbReference type="SUPFAM" id="SSF48179">
    <property type="entry name" value="6-phosphogluconate dehydrogenase C-terminal domain-like"/>
    <property type="match status" value="1"/>
</dbReference>
<dbReference type="InterPro" id="IPR036291">
    <property type="entry name" value="NAD(P)-bd_dom_sf"/>
</dbReference>